<accession>A0ACB9QJG4</accession>
<reference evidence="2" key="1">
    <citation type="journal article" date="2023" name="Front. Plant Sci.">
        <title>Chromosomal-level genome assembly of Melastoma candidum provides insights into trichome evolution.</title>
        <authorList>
            <person name="Zhong Y."/>
            <person name="Wu W."/>
            <person name="Sun C."/>
            <person name="Zou P."/>
            <person name="Liu Y."/>
            <person name="Dai S."/>
            <person name="Zhou R."/>
        </authorList>
    </citation>
    <scope>NUCLEOTIDE SEQUENCE [LARGE SCALE GENOMIC DNA]</scope>
</reference>
<evidence type="ECO:0000313" key="2">
    <source>
        <dbReference type="Proteomes" id="UP001057402"/>
    </source>
</evidence>
<protein>
    <submittedName>
        <fullName evidence="1">Uncharacterized protein</fullName>
    </submittedName>
</protein>
<dbReference type="EMBL" id="CM042885">
    <property type="protein sequence ID" value="KAI4365617.1"/>
    <property type="molecule type" value="Genomic_DNA"/>
</dbReference>
<comment type="caution">
    <text evidence="1">The sequence shown here is derived from an EMBL/GenBank/DDBJ whole genome shotgun (WGS) entry which is preliminary data.</text>
</comment>
<sequence length="165" mass="17767">MLQEEKLHAARWWGCPSWLILSRITGARKKLRSFVLSTSEKLYSTAAVGLGSWCIWVYSAATPLTTKMRLSKSKVGEEPKPKDGELEVPKAGTLAAPRAGVLVAPKAGAFEAPRAGALETPKEEPVAAKPGAEVPNAGVCCFQRDLLGMANQNHQGRASDHQMLM</sequence>
<dbReference type="Proteomes" id="UP001057402">
    <property type="component" value="Chromosome 6"/>
</dbReference>
<name>A0ACB9QJG4_9MYRT</name>
<organism evidence="1 2">
    <name type="scientific">Melastoma candidum</name>
    <dbReference type="NCBI Taxonomy" id="119954"/>
    <lineage>
        <taxon>Eukaryota</taxon>
        <taxon>Viridiplantae</taxon>
        <taxon>Streptophyta</taxon>
        <taxon>Embryophyta</taxon>
        <taxon>Tracheophyta</taxon>
        <taxon>Spermatophyta</taxon>
        <taxon>Magnoliopsida</taxon>
        <taxon>eudicotyledons</taxon>
        <taxon>Gunneridae</taxon>
        <taxon>Pentapetalae</taxon>
        <taxon>rosids</taxon>
        <taxon>malvids</taxon>
        <taxon>Myrtales</taxon>
        <taxon>Melastomataceae</taxon>
        <taxon>Melastomatoideae</taxon>
        <taxon>Melastomateae</taxon>
        <taxon>Melastoma</taxon>
    </lineage>
</organism>
<keyword evidence="2" id="KW-1185">Reference proteome</keyword>
<evidence type="ECO:0000313" key="1">
    <source>
        <dbReference type="EMBL" id="KAI4365617.1"/>
    </source>
</evidence>
<gene>
    <name evidence="1" type="ORF">MLD38_021585</name>
</gene>
<proteinExistence type="predicted"/>